<accession>A0AAW8JDV1</accession>
<dbReference type="EMBL" id="JAVIDL010000067">
    <property type="protein sequence ID" value="MDQ8937271.1"/>
    <property type="molecule type" value="Genomic_DNA"/>
</dbReference>
<proteinExistence type="predicted"/>
<dbReference type="AlphaFoldDB" id="A0AAW8JDV1"/>
<protein>
    <submittedName>
        <fullName evidence="1">Uncharacterized protein</fullName>
    </submittedName>
</protein>
<dbReference type="RefSeq" id="WP_308974590.1">
    <property type="nucleotide sequence ID" value="NZ_JAVIDL010000067.1"/>
</dbReference>
<organism evidence="1 2">
    <name type="scientific">Acinetobacter rudis</name>
    <dbReference type="NCBI Taxonomy" id="632955"/>
    <lineage>
        <taxon>Bacteria</taxon>
        <taxon>Pseudomonadati</taxon>
        <taxon>Pseudomonadota</taxon>
        <taxon>Gammaproteobacteria</taxon>
        <taxon>Moraxellales</taxon>
        <taxon>Moraxellaceae</taxon>
        <taxon>Acinetobacter</taxon>
    </lineage>
</organism>
<dbReference type="Proteomes" id="UP001243844">
    <property type="component" value="Unassembled WGS sequence"/>
</dbReference>
<name>A0AAW8JDV1_9GAMM</name>
<comment type="caution">
    <text evidence="1">The sequence shown here is derived from an EMBL/GenBank/DDBJ whole genome shotgun (WGS) entry which is preliminary data.</text>
</comment>
<evidence type="ECO:0000313" key="2">
    <source>
        <dbReference type="Proteomes" id="UP001243844"/>
    </source>
</evidence>
<reference evidence="1" key="1">
    <citation type="submission" date="2023-08" db="EMBL/GenBank/DDBJ databases">
        <title>Emergence of clinically-relevant ST2 carbapenem-resistant Acinetobacter baumannii strains in hospital sewages in Zhejiang, East of China.</title>
        <authorList>
            <person name="Kaichao C."/>
            <person name="Zhang R."/>
        </authorList>
    </citation>
    <scope>NUCLEOTIDE SEQUENCE</scope>
    <source>
        <strain evidence="1">M-RB-37</strain>
    </source>
</reference>
<sequence>MDICIGGPWNGCKILRGSSQYRSRFTVRDEITGNLVKYKKSKIQLGSKNYTFWISSNLTDDEVDNILRKLYSSYKRA</sequence>
<evidence type="ECO:0000313" key="1">
    <source>
        <dbReference type="EMBL" id="MDQ8937271.1"/>
    </source>
</evidence>
<gene>
    <name evidence="1" type="ORF">RFH47_16305</name>
</gene>